<keyword evidence="4" id="KW-1185">Reference proteome</keyword>
<dbReference type="EMBL" id="JSZA02000133">
    <property type="protein sequence ID" value="TGO02454.1"/>
    <property type="molecule type" value="Genomic_DNA"/>
</dbReference>
<name>A0A4E0RPY3_9GAMM</name>
<gene>
    <name evidence="3" type="ORF">PN36_24945</name>
</gene>
<keyword evidence="2" id="KW-1133">Transmembrane helix</keyword>
<evidence type="ECO:0000256" key="1">
    <source>
        <dbReference type="SAM" id="Coils"/>
    </source>
</evidence>
<reference evidence="3 4" key="1">
    <citation type="journal article" date="2016" name="Front. Microbiol.">
        <title>Single-Cell (Meta-)Genomics of a Dimorphic Candidatus Thiomargarita nelsonii Reveals Genomic Plasticity.</title>
        <authorList>
            <person name="Flood B.E."/>
            <person name="Fliss P."/>
            <person name="Jones D.S."/>
            <person name="Dick G.J."/>
            <person name="Jain S."/>
            <person name="Kaster A.K."/>
            <person name="Winkel M."/>
            <person name="Mussmann M."/>
            <person name="Bailey J."/>
        </authorList>
    </citation>
    <scope>NUCLEOTIDE SEQUENCE [LARGE SCALE GENOMIC DNA]</scope>
    <source>
        <strain evidence="3">Hydrate Ridge</strain>
    </source>
</reference>
<protein>
    <submittedName>
        <fullName evidence="3">Uncharacterized protein</fullName>
    </submittedName>
</protein>
<organism evidence="3 4">
    <name type="scientific">Candidatus Thiomargarita nelsonii</name>
    <dbReference type="NCBI Taxonomy" id="1003181"/>
    <lineage>
        <taxon>Bacteria</taxon>
        <taxon>Pseudomonadati</taxon>
        <taxon>Pseudomonadota</taxon>
        <taxon>Gammaproteobacteria</taxon>
        <taxon>Thiotrichales</taxon>
        <taxon>Thiotrichaceae</taxon>
        <taxon>Thiomargarita</taxon>
    </lineage>
</organism>
<dbReference type="Proteomes" id="UP000030428">
    <property type="component" value="Unassembled WGS sequence"/>
</dbReference>
<sequence>MMQSAIHKEVIKVLEKEYKAEQEMLKNEFRQIIDESIKDAFEKLEKSIKENTRQLKELQDHIQGTAKLLPKEGDKTPQTGSSKAIIPDKHRKKSIKHYFLQLQKRPVMPILAAAFLAFMSFVIYVTLFSDMSPDKEAVQVSDKQAEKTVTDLKTEHETYAKALSHIAKTPSAPEHLKLKELIKKISTADGTNNSIISEPQKERFAEFVNQSQIPWDFSVIGFGLFEYIAAINCKLSSCKDEIKIDLQIGDITKDILTALNQSLPKSVRLKSVPQKYKENKKASGFTEDFKEFMAAVVLAHIVQKDEKP</sequence>
<keyword evidence="2" id="KW-0812">Transmembrane</keyword>
<comment type="caution">
    <text evidence="3">The sequence shown here is derived from an EMBL/GenBank/DDBJ whole genome shotgun (WGS) entry which is preliminary data.</text>
</comment>
<evidence type="ECO:0000256" key="2">
    <source>
        <dbReference type="SAM" id="Phobius"/>
    </source>
</evidence>
<feature type="transmembrane region" description="Helical" evidence="2">
    <location>
        <begin position="107"/>
        <end position="127"/>
    </location>
</feature>
<keyword evidence="1" id="KW-0175">Coiled coil</keyword>
<evidence type="ECO:0000313" key="3">
    <source>
        <dbReference type="EMBL" id="TGO02454.1"/>
    </source>
</evidence>
<accession>A0A4E0RPY3</accession>
<feature type="coiled-coil region" evidence="1">
    <location>
        <begin position="11"/>
        <end position="61"/>
    </location>
</feature>
<dbReference type="AlphaFoldDB" id="A0A4E0RPY3"/>
<keyword evidence="2" id="KW-0472">Membrane</keyword>
<evidence type="ECO:0000313" key="4">
    <source>
        <dbReference type="Proteomes" id="UP000030428"/>
    </source>
</evidence>
<proteinExistence type="predicted"/>